<dbReference type="InterPro" id="IPR030679">
    <property type="entry name" value="ABC_ATPase_HisP-typ"/>
</dbReference>
<dbReference type="PANTHER" id="PTHR43166:SF35">
    <property type="entry name" value="L-CYSTINE IMPORT ATP-BINDING PROTEIN TCYN"/>
    <property type="match status" value="1"/>
</dbReference>
<keyword evidence="5" id="KW-0547">Nucleotide-binding</keyword>
<keyword evidence="6 9" id="KW-0067">ATP-binding</keyword>
<protein>
    <submittedName>
        <fullName evidence="9">Histidine/lysine/arginine/ornithine ABC transporter ATP-binding protein</fullName>
    </submittedName>
</protein>
<proteinExistence type="inferred from homology"/>
<dbReference type="Proteomes" id="UP000240653">
    <property type="component" value="Unassembled WGS sequence"/>
</dbReference>
<evidence type="ECO:0000313" key="10">
    <source>
        <dbReference type="Proteomes" id="UP000240653"/>
    </source>
</evidence>
<organism evidence="9 10">
    <name type="scientific">Pseudaminobacter soli</name>
    <name type="common">ex Li et al. 2025</name>
    <dbReference type="NCBI Taxonomy" id="1295366"/>
    <lineage>
        <taxon>Bacteria</taxon>
        <taxon>Pseudomonadati</taxon>
        <taxon>Pseudomonadota</taxon>
        <taxon>Alphaproteobacteria</taxon>
        <taxon>Hyphomicrobiales</taxon>
        <taxon>Phyllobacteriaceae</taxon>
        <taxon>Pseudaminobacter</taxon>
    </lineage>
</organism>
<dbReference type="InterPro" id="IPR050086">
    <property type="entry name" value="MetN_ABC_transporter-like"/>
</dbReference>
<dbReference type="SMART" id="SM00382">
    <property type="entry name" value="AAA"/>
    <property type="match status" value="1"/>
</dbReference>
<dbReference type="OrthoDB" id="9802264at2"/>
<evidence type="ECO:0000256" key="4">
    <source>
        <dbReference type="ARBA" id="ARBA00022475"/>
    </source>
</evidence>
<evidence type="ECO:0000256" key="6">
    <source>
        <dbReference type="ARBA" id="ARBA00022840"/>
    </source>
</evidence>
<evidence type="ECO:0000313" key="9">
    <source>
        <dbReference type="EMBL" id="PSJ60423.1"/>
    </source>
</evidence>
<dbReference type="GO" id="GO:0005524">
    <property type="term" value="F:ATP binding"/>
    <property type="evidence" value="ECO:0007669"/>
    <property type="project" value="UniProtKB-KW"/>
</dbReference>
<evidence type="ECO:0000256" key="5">
    <source>
        <dbReference type="ARBA" id="ARBA00022741"/>
    </source>
</evidence>
<evidence type="ECO:0000256" key="3">
    <source>
        <dbReference type="ARBA" id="ARBA00022448"/>
    </source>
</evidence>
<dbReference type="PANTHER" id="PTHR43166">
    <property type="entry name" value="AMINO ACID IMPORT ATP-BINDING PROTEIN"/>
    <property type="match status" value="1"/>
</dbReference>
<sequence length="264" mass="28838">MTHPLPRPVDGAGAALPTIETRDLRKNFGAVEVLKSVSFRACEHQVVSIIGASGSGKSTFLRCLNFLEQPSGGEIRFKGESLHIDGAKGGARQRDIERLRRRTGMVFQQFNLWSHWTVLENVAKVPMHVHGVSKGLAEKRAIELLAKVGLAGKKDAYPSALSGGQQQRVAIARALAVDPELLLFDEPTSALDPELVGEVLTVIRSLAMEGRTMIVVTHEMGFAREVSDKVVFFHNGRIEEEGAPGEILKRPQSPRLGTFLSSTR</sequence>
<dbReference type="InterPro" id="IPR003439">
    <property type="entry name" value="ABC_transporter-like_ATP-bd"/>
</dbReference>
<dbReference type="PROSITE" id="PS50893">
    <property type="entry name" value="ABC_TRANSPORTER_2"/>
    <property type="match status" value="1"/>
</dbReference>
<dbReference type="CDD" id="cd03262">
    <property type="entry name" value="ABC_HisP_GlnQ"/>
    <property type="match status" value="1"/>
</dbReference>
<dbReference type="Pfam" id="PF00005">
    <property type="entry name" value="ABC_tran"/>
    <property type="match status" value="1"/>
</dbReference>
<dbReference type="GO" id="GO:0015424">
    <property type="term" value="F:ABC-type amino acid transporter activity"/>
    <property type="evidence" value="ECO:0007669"/>
    <property type="project" value="InterPro"/>
</dbReference>
<dbReference type="RefSeq" id="WP_106724494.1">
    <property type="nucleotide sequence ID" value="NZ_PXYL01000006.1"/>
</dbReference>
<dbReference type="InterPro" id="IPR003593">
    <property type="entry name" value="AAA+_ATPase"/>
</dbReference>
<comment type="similarity">
    <text evidence="2">Belongs to the ABC transporter superfamily.</text>
</comment>
<feature type="domain" description="ABC transporter" evidence="8">
    <location>
        <begin position="19"/>
        <end position="260"/>
    </location>
</feature>
<comment type="subcellular location">
    <subcellularLocation>
        <location evidence="1">Cell membrane</location>
        <topology evidence="1">Peripheral membrane protein</topology>
    </subcellularLocation>
</comment>
<dbReference type="SUPFAM" id="SSF52540">
    <property type="entry name" value="P-loop containing nucleoside triphosphate hydrolases"/>
    <property type="match status" value="1"/>
</dbReference>
<dbReference type="PIRSF" id="PIRSF039085">
    <property type="entry name" value="ABC_ATPase_HisP"/>
    <property type="match status" value="1"/>
</dbReference>
<gene>
    <name evidence="9" type="ORF">C7I85_13360</name>
</gene>
<evidence type="ECO:0000256" key="7">
    <source>
        <dbReference type="ARBA" id="ARBA00023136"/>
    </source>
</evidence>
<evidence type="ECO:0000259" key="8">
    <source>
        <dbReference type="PROSITE" id="PS50893"/>
    </source>
</evidence>
<reference evidence="9 10" key="1">
    <citation type="submission" date="2018-03" db="EMBL/GenBank/DDBJ databases">
        <title>The draft genome of Mesorhizobium soli JCM 19897.</title>
        <authorList>
            <person name="Li L."/>
            <person name="Liu L."/>
            <person name="Liang L."/>
            <person name="Wang T."/>
            <person name="Zhang X."/>
        </authorList>
    </citation>
    <scope>NUCLEOTIDE SEQUENCE [LARGE SCALE GENOMIC DNA]</scope>
    <source>
        <strain evidence="9 10">JCM 19897</strain>
    </source>
</reference>
<evidence type="ECO:0000256" key="2">
    <source>
        <dbReference type="ARBA" id="ARBA00005417"/>
    </source>
</evidence>
<keyword evidence="3" id="KW-0813">Transport</keyword>
<keyword evidence="4" id="KW-1003">Cell membrane</keyword>
<evidence type="ECO:0000256" key="1">
    <source>
        <dbReference type="ARBA" id="ARBA00004202"/>
    </source>
</evidence>
<dbReference type="Gene3D" id="3.40.50.300">
    <property type="entry name" value="P-loop containing nucleotide triphosphate hydrolases"/>
    <property type="match status" value="1"/>
</dbReference>
<name>A0A2P7SD73_9HYPH</name>
<keyword evidence="10" id="KW-1185">Reference proteome</keyword>
<dbReference type="InterPro" id="IPR027417">
    <property type="entry name" value="P-loop_NTPase"/>
</dbReference>
<dbReference type="GO" id="GO:0016887">
    <property type="term" value="F:ATP hydrolysis activity"/>
    <property type="evidence" value="ECO:0007669"/>
    <property type="project" value="InterPro"/>
</dbReference>
<comment type="caution">
    <text evidence="9">The sequence shown here is derived from an EMBL/GenBank/DDBJ whole genome shotgun (WGS) entry which is preliminary data.</text>
</comment>
<dbReference type="FunFam" id="3.40.50.300:FF:000020">
    <property type="entry name" value="Amino acid ABC transporter ATP-binding component"/>
    <property type="match status" value="1"/>
</dbReference>
<dbReference type="AlphaFoldDB" id="A0A2P7SD73"/>
<dbReference type="PROSITE" id="PS00211">
    <property type="entry name" value="ABC_TRANSPORTER_1"/>
    <property type="match status" value="1"/>
</dbReference>
<dbReference type="GO" id="GO:0005886">
    <property type="term" value="C:plasma membrane"/>
    <property type="evidence" value="ECO:0007669"/>
    <property type="project" value="UniProtKB-SubCell"/>
</dbReference>
<accession>A0A2P7SD73</accession>
<keyword evidence="7" id="KW-0472">Membrane</keyword>
<dbReference type="InterPro" id="IPR017871">
    <property type="entry name" value="ABC_transporter-like_CS"/>
</dbReference>
<dbReference type="EMBL" id="PXYL01000006">
    <property type="protein sequence ID" value="PSJ60423.1"/>
    <property type="molecule type" value="Genomic_DNA"/>
</dbReference>